<evidence type="ECO:0000256" key="4">
    <source>
        <dbReference type="ARBA" id="ARBA00023180"/>
    </source>
</evidence>
<dbReference type="PANTHER" id="PTHR10353">
    <property type="entry name" value="GLYCOSYL HYDROLASE"/>
    <property type="match status" value="1"/>
</dbReference>
<keyword evidence="4" id="KW-0325">Glycoprotein</keyword>
<evidence type="ECO:0000313" key="9">
    <source>
        <dbReference type="Proteomes" id="UP000791440"/>
    </source>
</evidence>
<dbReference type="InterPro" id="IPR033132">
    <property type="entry name" value="GH_1_N_CS"/>
</dbReference>
<evidence type="ECO:0000256" key="2">
    <source>
        <dbReference type="ARBA" id="ARBA00011738"/>
    </source>
</evidence>
<dbReference type="PROSITE" id="PS00653">
    <property type="entry name" value="GLYCOSYL_HYDROL_F1_2"/>
    <property type="match status" value="1"/>
</dbReference>
<dbReference type="OrthoDB" id="65569at2759"/>
<reference evidence="8" key="1">
    <citation type="journal article" date="2016" name="Insect Biochem. Mol. Biol.">
        <title>Multifaceted biological insights from a draft genome sequence of the tobacco hornworm moth, Manduca sexta.</title>
        <authorList>
            <person name="Kanost M.R."/>
            <person name="Arrese E.L."/>
            <person name="Cao X."/>
            <person name="Chen Y.R."/>
            <person name="Chellapilla S."/>
            <person name="Goldsmith M.R."/>
            <person name="Grosse-Wilde E."/>
            <person name="Heckel D.G."/>
            <person name="Herndon N."/>
            <person name="Jiang H."/>
            <person name="Papanicolaou A."/>
            <person name="Qu J."/>
            <person name="Soulages J.L."/>
            <person name="Vogel H."/>
            <person name="Walters J."/>
            <person name="Waterhouse R.M."/>
            <person name="Ahn S.J."/>
            <person name="Almeida F.C."/>
            <person name="An C."/>
            <person name="Aqrawi P."/>
            <person name="Bretschneider A."/>
            <person name="Bryant W.B."/>
            <person name="Bucks S."/>
            <person name="Chao H."/>
            <person name="Chevignon G."/>
            <person name="Christen J.M."/>
            <person name="Clarke D.F."/>
            <person name="Dittmer N.T."/>
            <person name="Ferguson L.C.F."/>
            <person name="Garavelou S."/>
            <person name="Gordon K.H.J."/>
            <person name="Gunaratna R.T."/>
            <person name="Han Y."/>
            <person name="Hauser F."/>
            <person name="He Y."/>
            <person name="Heidel-Fischer H."/>
            <person name="Hirsh A."/>
            <person name="Hu Y."/>
            <person name="Jiang H."/>
            <person name="Kalra D."/>
            <person name="Klinner C."/>
            <person name="Konig C."/>
            <person name="Kovar C."/>
            <person name="Kroll A.R."/>
            <person name="Kuwar S.S."/>
            <person name="Lee S.L."/>
            <person name="Lehman R."/>
            <person name="Li K."/>
            <person name="Li Z."/>
            <person name="Liang H."/>
            <person name="Lovelace S."/>
            <person name="Lu Z."/>
            <person name="Mansfield J.H."/>
            <person name="McCulloch K.J."/>
            <person name="Mathew T."/>
            <person name="Morton B."/>
            <person name="Muzny D.M."/>
            <person name="Neunemann D."/>
            <person name="Ongeri F."/>
            <person name="Pauchet Y."/>
            <person name="Pu L.L."/>
            <person name="Pyrousis I."/>
            <person name="Rao X.J."/>
            <person name="Redding A."/>
            <person name="Roesel C."/>
            <person name="Sanchez-Gracia A."/>
            <person name="Schaack S."/>
            <person name="Shukla A."/>
            <person name="Tetreau G."/>
            <person name="Wang Y."/>
            <person name="Xiong G.H."/>
            <person name="Traut W."/>
            <person name="Walsh T.K."/>
            <person name="Worley K.C."/>
            <person name="Wu D."/>
            <person name="Wu W."/>
            <person name="Wu Y.Q."/>
            <person name="Zhang X."/>
            <person name="Zou Z."/>
            <person name="Zucker H."/>
            <person name="Briscoe A.D."/>
            <person name="Burmester T."/>
            <person name="Clem R.J."/>
            <person name="Feyereisen R."/>
            <person name="Grimmelikhuijzen C.J.P."/>
            <person name="Hamodrakas S.J."/>
            <person name="Hansson B.S."/>
            <person name="Huguet E."/>
            <person name="Jermiin L.S."/>
            <person name="Lan Q."/>
            <person name="Lehman H.K."/>
            <person name="Lorenzen M."/>
            <person name="Merzendorfer H."/>
            <person name="Michalopoulos I."/>
            <person name="Morton D.B."/>
            <person name="Muthukrishnan S."/>
            <person name="Oakeshott J.G."/>
            <person name="Palmer W."/>
            <person name="Park Y."/>
            <person name="Passarelli A.L."/>
            <person name="Rozas J."/>
            <person name="Schwartz L.M."/>
            <person name="Smith W."/>
            <person name="Southgate A."/>
            <person name="Vilcinskas A."/>
            <person name="Vogt R."/>
            <person name="Wang P."/>
            <person name="Werren J."/>
            <person name="Yu X.Q."/>
            <person name="Zhou J.J."/>
            <person name="Brown S.J."/>
            <person name="Scherer S.E."/>
            <person name="Richards S."/>
            <person name="Blissard G.W."/>
        </authorList>
    </citation>
    <scope>NUCLEOTIDE SEQUENCE</scope>
</reference>
<dbReference type="SUPFAM" id="SSF51445">
    <property type="entry name" value="(Trans)glycosidases"/>
    <property type="match status" value="1"/>
</dbReference>
<comment type="subunit">
    <text evidence="2">Homodimer.</text>
</comment>
<dbReference type="Proteomes" id="UP000791440">
    <property type="component" value="Unassembled WGS sequence"/>
</dbReference>
<dbReference type="Gene3D" id="3.20.20.80">
    <property type="entry name" value="Glycosidases"/>
    <property type="match status" value="1"/>
</dbReference>
<keyword evidence="7" id="KW-0732">Signal</keyword>
<evidence type="ECO:0000256" key="6">
    <source>
        <dbReference type="RuleBase" id="RU003690"/>
    </source>
</evidence>
<keyword evidence="5" id="KW-0326">Glycosidase</keyword>
<dbReference type="Pfam" id="PF00232">
    <property type="entry name" value="Glyco_hydro_1"/>
    <property type="match status" value="1"/>
</dbReference>
<dbReference type="FunFam" id="3.20.20.80:FF:000013">
    <property type="entry name" value="lactase-phlorizin hydrolase"/>
    <property type="match status" value="1"/>
</dbReference>
<accession>A0A921Z7J3</accession>
<dbReference type="EMBL" id="JH668411">
    <property type="protein sequence ID" value="KAG6451637.1"/>
    <property type="molecule type" value="Genomic_DNA"/>
</dbReference>
<comment type="similarity">
    <text evidence="1 6">Belongs to the glycosyl hydrolase 1 family.</text>
</comment>
<keyword evidence="3" id="KW-0378">Hydrolase</keyword>
<evidence type="ECO:0000256" key="7">
    <source>
        <dbReference type="SAM" id="SignalP"/>
    </source>
</evidence>
<evidence type="ECO:0000313" key="8">
    <source>
        <dbReference type="EMBL" id="KAG6451637.1"/>
    </source>
</evidence>
<sequence>MLTLQAVVLCAIVTTAWCFVDLSFPPGFKFGVASSAYQVEGAWNISDKSESIWDHFSHTHPERIAGAAHGDVACDSYRHWKRDIQMVHELGVHFYRFSISWPRLMPTGFPNYISEDGKQYYNKLIDGLLAKGIQPLVTMYHWDLPQRLQELGGWTNPLVTDWFLDYARTVFSLYGDRVKTWITINEPLVMCEMSYNDGSMAPGIISPEVGTYLCNKHTLLAHAKAWRLYDNEFRHKYHGEISLVNHMFWYEAVMSGEEEITELAQENSAGRYSHPIFSKEGGWPSSIVDALALNSKRQGYPKSNFPSLTKEEIELMKGTYDFYAMNHYTSRQVRKSKGGEKFGSWPINDGPDLDIKLSAHHSWARTAASWFYVNPPGIRKQLVWLRKHYGNLKFIIAENGYPSSGGKHDPDRIAYLHDNLEQILLAIQEDGVNVTAYTVWSLMDNFEWMDGYKTKFGLFEVDFNSPERKRTPRASAHYYRKVIKAHSLDVPRPHYRPEPSSSGINLPSLTLFSTILLIKLF</sequence>
<name>A0A921Z7J3_MANSE</name>
<organism evidence="8 9">
    <name type="scientific">Manduca sexta</name>
    <name type="common">Tobacco hawkmoth</name>
    <name type="synonym">Tobacco hornworm</name>
    <dbReference type="NCBI Taxonomy" id="7130"/>
    <lineage>
        <taxon>Eukaryota</taxon>
        <taxon>Metazoa</taxon>
        <taxon>Ecdysozoa</taxon>
        <taxon>Arthropoda</taxon>
        <taxon>Hexapoda</taxon>
        <taxon>Insecta</taxon>
        <taxon>Pterygota</taxon>
        <taxon>Neoptera</taxon>
        <taxon>Endopterygota</taxon>
        <taxon>Lepidoptera</taxon>
        <taxon>Glossata</taxon>
        <taxon>Ditrysia</taxon>
        <taxon>Bombycoidea</taxon>
        <taxon>Sphingidae</taxon>
        <taxon>Sphinginae</taxon>
        <taxon>Sphingini</taxon>
        <taxon>Manduca</taxon>
    </lineage>
</organism>
<feature type="chain" id="PRO_5037692069" description="Myrosinase 1-like" evidence="7">
    <location>
        <begin position="19"/>
        <end position="521"/>
    </location>
</feature>
<gene>
    <name evidence="8" type="ORF">O3G_MSEX007263</name>
</gene>
<evidence type="ECO:0008006" key="10">
    <source>
        <dbReference type="Google" id="ProtNLM"/>
    </source>
</evidence>
<dbReference type="InterPro" id="IPR001360">
    <property type="entry name" value="Glyco_hydro_1"/>
</dbReference>
<evidence type="ECO:0000256" key="5">
    <source>
        <dbReference type="ARBA" id="ARBA00023295"/>
    </source>
</evidence>
<reference evidence="8" key="2">
    <citation type="submission" date="2020-12" db="EMBL/GenBank/DDBJ databases">
        <authorList>
            <person name="Kanost M."/>
        </authorList>
    </citation>
    <scope>NUCLEOTIDE SEQUENCE</scope>
</reference>
<proteinExistence type="inferred from homology"/>
<comment type="caution">
    <text evidence="8">The sequence shown here is derived from an EMBL/GenBank/DDBJ whole genome shotgun (WGS) entry which is preliminary data.</text>
</comment>
<evidence type="ECO:0000256" key="1">
    <source>
        <dbReference type="ARBA" id="ARBA00010838"/>
    </source>
</evidence>
<dbReference type="GO" id="GO:0008422">
    <property type="term" value="F:beta-glucosidase activity"/>
    <property type="evidence" value="ECO:0007669"/>
    <property type="project" value="TreeGrafter"/>
</dbReference>
<dbReference type="PRINTS" id="PR00131">
    <property type="entry name" value="GLHYDRLASE1"/>
</dbReference>
<feature type="signal peptide" evidence="7">
    <location>
        <begin position="1"/>
        <end position="18"/>
    </location>
</feature>
<evidence type="ECO:0000256" key="3">
    <source>
        <dbReference type="ARBA" id="ARBA00022801"/>
    </source>
</evidence>
<protein>
    <recommendedName>
        <fullName evidence="10">Myrosinase 1-like</fullName>
    </recommendedName>
</protein>
<dbReference type="InterPro" id="IPR017853">
    <property type="entry name" value="GH"/>
</dbReference>
<dbReference type="PANTHER" id="PTHR10353:SF36">
    <property type="entry name" value="LP05116P"/>
    <property type="match status" value="1"/>
</dbReference>
<dbReference type="GO" id="GO:0005975">
    <property type="term" value="P:carbohydrate metabolic process"/>
    <property type="evidence" value="ECO:0007669"/>
    <property type="project" value="InterPro"/>
</dbReference>
<keyword evidence="9" id="KW-1185">Reference proteome</keyword>
<dbReference type="AlphaFoldDB" id="A0A921Z7J3"/>